<dbReference type="Pfam" id="PF09720">
    <property type="entry name" value="Unstab_antitox"/>
    <property type="match status" value="1"/>
</dbReference>
<keyword evidence="2" id="KW-1185">Reference proteome</keyword>
<evidence type="ECO:0000313" key="2">
    <source>
        <dbReference type="Proteomes" id="UP000005801"/>
    </source>
</evidence>
<dbReference type="InterPro" id="IPR013406">
    <property type="entry name" value="CHP02574_addiction_mod"/>
</dbReference>
<dbReference type="OrthoDB" id="8909055at2"/>
<accession>A6GAV5</accession>
<dbReference type="RefSeq" id="WP_006973846.1">
    <property type="nucleotide sequence ID" value="NZ_ABCS01000053.1"/>
</dbReference>
<evidence type="ECO:0000313" key="1">
    <source>
        <dbReference type="EMBL" id="EDM77046.1"/>
    </source>
</evidence>
<name>A6GAV5_9BACT</name>
<proteinExistence type="predicted"/>
<dbReference type="EMBL" id="ABCS01000053">
    <property type="protein sequence ID" value="EDM77046.1"/>
    <property type="molecule type" value="Genomic_DNA"/>
</dbReference>
<dbReference type="STRING" id="391625.PPSIR1_16135"/>
<dbReference type="AlphaFoldDB" id="A6GAV5"/>
<protein>
    <recommendedName>
        <fullName evidence="3">Addiction module protein</fullName>
    </recommendedName>
</protein>
<reference evidence="1 2" key="1">
    <citation type="submission" date="2007-06" db="EMBL/GenBank/DDBJ databases">
        <authorList>
            <person name="Shimkets L."/>
            <person name="Ferriera S."/>
            <person name="Johnson J."/>
            <person name="Kravitz S."/>
            <person name="Beeson K."/>
            <person name="Sutton G."/>
            <person name="Rogers Y.-H."/>
            <person name="Friedman R."/>
            <person name="Frazier M."/>
            <person name="Venter J.C."/>
        </authorList>
    </citation>
    <scope>NUCLEOTIDE SEQUENCE [LARGE SCALE GENOMIC DNA]</scope>
    <source>
        <strain evidence="1 2">SIR-1</strain>
    </source>
</reference>
<sequence length="72" mass="8337">MDAAQSAVLSLSPEQRLRLIEQLWDSLVDDRGDSLELSPEIRAELDRRLDAHRANPDETLNWAELQRRIRDA</sequence>
<dbReference type="Proteomes" id="UP000005801">
    <property type="component" value="Unassembled WGS sequence"/>
</dbReference>
<dbReference type="NCBIfam" id="TIGR02574">
    <property type="entry name" value="stabl_TIGR02574"/>
    <property type="match status" value="1"/>
</dbReference>
<organism evidence="1 2">
    <name type="scientific">Plesiocystis pacifica SIR-1</name>
    <dbReference type="NCBI Taxonomy" id="391625"/>
    <lineage>
        <taxon>Bacteria</taxon>
        <taxon>Pseudomonadati</taxon>
        <taxon>Myxococcota</taxon>
        <taxon>Polyangia</taxon>
        <taxon>Nannocystales</taxon>
        <taxon>Nannocystaceae</taxon>
        <taxon>Plesiocystis</taxon>
    </lineage>
</organism>
<comment type="caution">
    <text evidence="1">The sequence shown here is derived from an EMBL/GenBank/DDBJ whole genome shotgun (WGS) entry which is preliminary data.</text>
</comment>
<gene>
    <name evidence="1" type="ORF">PPSIR1_16135</name>
</gene>
<evidence type="ECO:0008006" key="3">
    <source>
        <dbReference type="Google" id="ProtNLM"/>
    </source>
</evidence>